<dbReference type="PANTHER" id="PTHR23135">
    <property type="entry name" value="MUR LIGASE FAMILY MEMBER"/>
    <property type="match status" value="1"/>
</dbReference>
<dbReference type="AlphaFoldDB" id="A0A835HX48"/>
<feature type="domain" description="Mur ligase C-terminal" evidence="1">
    <location>
        <begin position="51"/>
        <end position="137"/>
    </location>
</feature>
<dbReference type="SUPFAM" id="SSF53244">
    <property type="entry name" value="MurD-like peptide ligases, peptide-binding domain"/>
    <property type="match status" value="1"/>
</dbReference>
<dbReference type="Pfam" id="PF02875">
    <property type="entry name" value="Mur_ligase_C"/>
    <property type="match status" value="1"/>
</dbReference>
<dbReference type="EMBL" id="JADFTS010000005">
    <property type="protein sequence ID" value="KAF9606379.1"/>
    <property type="molecule type" value="Genomic_DNA"/>
</dbReference>
<name>A0A835HX48_9MAGN</name>
<reference evidence="2 3" key="1">
    <citation type="submission" date="2020-10" db="EMBL/GenBank/DDBJ databases">
        <title>The Coptis chinensis genome and diversification of protoberbering-type alkaloids.</title>
        <authorList>
            <person name="Wang B."/>
            <person name="Shu S."/>
            <person name="Song C."/>
            <person name="Liu Y."/>
        </authorList>
    </citation>
    <scope>NUCLEOTIDE SEQUENCE [LARGE SCALE GENOMIC DNA]</scope>
    <source>
        <strain evidence="2">HL-2020</strain>
        <tissue evidence="2">Leaf</tissue>
    </source>
</reference>
<dbReference type="GO" id="GO:0004427">
    <property type="term" value="F:inorganic diphosphate phosphatase activity"/>
    <property type="evidence" value="ECO:0007669"/>
    <property type="project" value="UniProtKB-EC"/>
</dbReference>
<dbReference type="GO" id="GO:0016881">
    <property type="term" value="F:acid-amino acid ligase activity"/>
    <property type="evidence" value="ECO:0007669"/>
    <property type="project" value="InterPro"/>
</dbReference>
<dbReference type="SUPFAM" id="SSF50324">
    <property type="entry name" value="Inorganic pyrophosphatase"/>
    <property type="match status" value="1"/>
</dbReference>
<organism evidence="2 3">
    <name type="scientific">Coptis chinensis</name>
    <dbReference type="NCBI Taxonomy" id="261450"/>
    <lineage>
        <taxon>Eukaryota</taxon>
        <taxon>Viridiplantae</taxon>
        <taxon>Streptophyta</taxon>
        <taxon>Embryophyta</taxon>
        <taxon>Tracheophyta</taxon>
        <taxon>Spermatophyta</taxon>
        <taxon>Magnoliopsida</taxon>
        <taxon>Ranunculales</taxon>
        <taxon>Ranunculaceae</taxon>
        <taxon>Coptidoideae</taxon>
        <taxon>Coptis</taxon>
    </lineage>
</organism>
<dbReference type="GO" id="GO:0006796">
    <property type="term" value="P:phosphate-containing compound metabolic process"/>
    <property type="evidence" value="ECO:0007669"/>
    <property type="project" value="InterPro"/>
</dbReference>
<protein>
    <recommendedName>
        <fullName evidence="1">Mur ligase C-terminal domain-containing protein</fullName>
    </recommendedName>
</protein>
<gene>
    <name evidence="2" type="ORF">IFM89_025068</name>
</gene>
<proteinExistence type="predicted"/>
<sequence>MNGAGRIGKWKDLYKLYVSSPLCGKSLVGIVVGAPLEGIVRGIEEVDSVPGRCQLIDEERAFGVIIDYAHTPDALSKLLDTVRELSPWRIITECDFSSTAYFAMVEPDSGEMDDKIIAVCAEDPEFRHYQDIKEFAPHRLAEIHKKNDNKEVAVNDFLPAEDVVKAIKYSM</sequence>
<dbReference type="GO" id="GO:0000287">
    <property type="term" value="F:magnesium ion binding"/>
    <property type="evidence" value="ECO:0007669"/>
    <property type="project" value="InterPro"/>
</dbReference>
<dbReference type="InterPro" id="IPR036649">
    <property type="entry name" value="Pyrophosphatase_sf"/>
</dbReference>
<accession>A0A835HX48</accession>
<dbReference type="InterPro" id="IPR004101">
    <property type="entry name" value="Mur_ligase_C"/>
</dbReference>
<evidence type="ECO:0000313" key="2">
    <source>
        <dbReference type="EMBL" id="KAF9606379.1"/>
    </source>
</evidence>
<dbReference type="InterPro" id="IPR036615">
    <property type="entry name" value="Mur_ligase_C_dom_sf"/>
</dbReference>
<evidence type="ECO:0000259" key="1">
    <source>
        <dbReference type="Pfam" id="PF02875"/>
    </source>
</evidence>
<dbReference type="PANTHER" id="PTHR23135:SF4">
    <property type="entry name" value="UDP-N-ACETYLMURAMOYL-L-ALANYL-D-GLUTAMATE--2,6-DIAMINOPIMELATE LIGASE MURE HOMOLOG, CHLOROPLASTIC"/>
    <property type="match status" value="1"/>
</dbReference>
<dbReference type="OrthoDB" id="1608002at2759"/>
<dbReference type="GO" id="GO:0005737">
    <property type="term" value="C:cytoplasm"/>
    <property type="evidence" value="ECO:0007669"/>
    <property type="project" value="InterPro"/>
</dbReference>
<dbReference type="Proteomes" id="UP000631114">
    <property type="component" value="Unassembled WGS sequence"/>
</dbReference>
<dbReference type="Gene3D" id="3.90.80.10">
    <property type="entry name" value="Inorganic pyrophosphatase"/>
    <property type="match status" value="1"/>
</dbReference>
<comment type="caution">
    <text evidence="2">The sequence shown here is derived from an EMBL/GenBank/DDBJ whole genome shotgun (WGS) entry which is preliminary data.</text>
</comment>
<keyword evidence="3" id="KW-1185">Reference proteome</keyword>
<evidence type="ECO:0000313" key="3">
    <source>
        <dbReference type="Proteomes" id="UP000631114"/>
    </source>
</evidence>